<dbReference type="Proteomes" id="UP000504632">
    <property type="component" value="Chromosome 4"/>
</dbReference>
<dbReference type="GO" id="GO:0060326">
    <property type="term" value="P:cell chemotaxis"/>
    <property type="evidence" value="ECO:0007669"/>
    <property type="project" value="TreeGrafter"/>
</dbReference>
<dbReference type="OrthoDB" id="9828427at2759"/>
<keyword evidence="2 8" id="KW-0812">Transmembrane</keyword>
<gene>
    <name evidence="12" type="primary">LOC115809244</name>
</gene>
<keyword evidence="11" id="KW-1185">Reference proteome</keyword>
<dbReference type="FunCoup" id="A0A6J2V353">
    <property type="interactions" value="864"/>
</dbReference>
<dbReference type="PANTHER" id="PTHR10489:SF611">
    <property type="entry name" value="C-C CHEMOKINE RECEPTOR TYPE 6"/>
    <property type="match status" value="1"/>
</dbReference>
<evidence type="ECO:0000256" key="1">
    <source>
        <dbReference type="ARBA" id="ARBA00004370"/>
    </source>
</evidence>
<feature type="transmembrane region" description="Helical" evidence="9">
    <location>
        <begin position="153"/>
        <end position="177"/>
    </location>
</feature>
<evidence type="ECO:0000256" key="8">
    <source>
        <dbReference type="RuleBase" id="RU000688"/>
    </source>
</evidence>
<dbReference type="RefSeq" id="XP_030626684.1">
    <property type="nucleotide sequence ID" value="XM_030770824.1"/>
</dbReference>
<accession>A0A6J2V353</accession>
<evidence type="ECO:0000256" key="9">
    <source>
        <dbReference type="SAM" id="Phobius"/>
    </source>
</evidence>
<feature type="transmembrane region" description="Helical" evidence="9">
    <location>
        <begin position="120"/>
        <end position="141"/>
    </location>
</feature>
<dbReference type="InterPro" id="IPR050119">
    <property type="entry name" value="CCR1-9-like"/>
</dbReference>
<feature type="transmembrane region" description="Helical" evidence="9">
    <location>
        <begin position="77"/>
        <end position="96"/>
    </location>
</feature>
<keyword evidence="4 8" id="KW-0297">G-protein coupled receptor</keyword>
<dbReference type="GO" id="GO:0007204">
    <property type="term" value="P:positive regulation of cytosolic calcium ion concentration"/>
    <property type="evidence" value="ECO:0007669"/>
    <property type="project" value="TreeGrafter"/>
</dbReference>
<comment type="subcellular location">
    <subcellularLocation>
        <location evidence="1">Membrane</location>
    </subcellularLocation>
</comment>
<evidence type="ECO:0000313" key="12">
    <source>
        <dbReference type="RefSeq" id="XP_030626684.1"/>
    </source>
</evidence>
<dbReference type="SUPFAM" id="SSF81321">
    <property type="entry name" value="Family A G protein-coupled receptor-like"/>
    <property type="match status" value="1"/>
</dbReference>
<dbReference type="GO" id="GO:0006955">
    <property type="term" value="P:immune response"/>
    <property type="evidence" value="ECO:0007669"/>
    <property type="project" value="TreeGrafter"/>
</dbReference>
<name>A0A6J2V353_CHACN</name>
<dbReference type="Pfam" id="PF00001">
    <property type="entry name" value="7tm_1"/>
    <property type="match status" value="1"/>
</dbReference>
<dbReference type="GO" id="GO:0016493">
    <property type="term" value="F:C-C chemokine receptor activity"/>
    <property type="evidence" value="ECO:0007669"/>
    <property type="project" value="TreeGrafter"/>
</dbReference>
<feature type="transmembrane region" description="Helical" evidence="9">
    <location>
        <begin position="42"/>
        <end position="65"/>
    </location>
</feature>
<dbReference type="InterPro" id="IPR000276">
    <property type="entry name" value="GPCR_Rhodpsn"/>
</dbReference>
<evidence type="ECO:0000313" key="11">
    <source>
        <dbReference type="Proteomes" id="UP000504632"/>
    </source>
</evidence>
<dbReference type="GeneID" id="115809244"/>
<comment type="similarity">
    <text evidence="8">Belongs to the G-protein coupled receptor 1 family.</text>
</comment>
<evidence type="ECO:0000256" key="5">
    <source>
        <dbReference type="ARBA" id="ARBA00023136"/>
    </source>
</evidence>
<feature type="transmembrane region" description="Helical" evidence="9">
    <location>
        <begin position="315"/>
        <end position="342"/>
    </location>
</feature>
<proteinExistence type="inferred from homology"/>
<dbReference type="InParanoid" id="A0A6J2V353"/>
<keyword evidence="5 9" id="KW-0472">Membrane</keyword>
<evidence type="ECO:0000256" key="3">
    <source>
        <dbReference type="ARBA" id="ARBA00022989"/>
    </source>
</evidence>
<feature type="transmembrane region" description="Helical" evidence="9">
    <location>
        <begin position="243"/>
        <end position="265"/>
    </location>
</feature>
<dbReference type="Gene3D" id="1.20.1070.10">
    <property type="entry name" value="Rhodopsin 7-helix transmembrane proteins"/>
    <property type="match status" value="1"/>
</dbReference>
<evidence type="ECO:0000256" key="4">
    <source>
        <dbReference type="ARBA" id="ARBA00023040"/>
    </source>
</evidence>
<dbReference type="PROSITE" id="PS00237">
    <property type="entry name" value="G_PROTEIN_RECEP_F1_1"/>
    <property type="match status" value="1"/>
</dbReference>
<feature type="transmembrane region" description="Helical" evidence="9">
    <location>
        <begin position="277"/>
        <end position="295"/>
    </location>
</feature>
<evidence type="ECO:0000259" key="10">
    <source>
        <dbReference type="PROSITE" id="PS50262"/>
    </source>
</evidence>
<dbReference type="PROSITE" id="PS50262">
    <property type="entry name" value="G_PROTEIN_RECEP_F1_2"/>
    <property type="match status" value="1"/>
</dbReference>
<organism evidence="11 12">
    <name type="scientific">Chanos chanos</name>
    <name type="common">Milkfish</name>
    <name type="synonym">Mugil chanos</name>
    <dbReference type="NCBI Taxonomy" id="29144"/>
    <lineage>
        <taxon>Eukaryota</taxon>
        <taxon>Metazoa</taxon>
        <taxon>Chordata</taxon>
        <taxon>Craniata</taxon>
        <taxon>Vertebrata</taxon>
        <taxon>Euteleostomi</taxon>
        <taxon>Actinopterygii</taxon>
        <taxon>Neopterygii</taxon>
        <taxon>Teleostei</taxon>
        <taxon>Ostariophysi</taxon>
        <taxon>Gonorynchiformes</taxon>
        <taxon>Chanidae</taxon>
        <taxon>Chanos</taxon>
    </lineage>
</organism>
<keyword evidence="6 8" id="KW-0675">Receptor</keyword>
<dbReference type="PRINTS" id="PR00237">
    <property type="entry name" value="GPCRRHODOPSN"/>
</dbReference>
<dbReference type="AlphaFoldDB" id="A0A6J2V353"/>
<sequence>MGELNTTGNFTYSDEELAEMYDGMEEPCEMGRDTQLKHALSVYVHSIICVIGFIGNILVIITYAFYKRAKSMTDVYLLNLAVADIMFVLALPLIIYNEHNNWAMGDGACKLLSGLYSMNVYSGILLLACIGTDRYMAIVLASRSFRMRSKTRVYGHVICIAVWFLALMLSLPTFIYYKRYDANERQSLNEFKSFDDDYDNYMGYVKTLEDKYMGDEPNIVCSFHFDDNTTARLVKRLVPSSQVAIGFCLPLLIMGFCYTSVILTLQRAKNFQRHKAVRVVLCVVIVFLACHVPYNTTLLYFTVVLFQQMECDQEVSIQVALVVTQTIAYLHCCLNPILYAFVGVNFRNHFRKILIDTFCKGKRYFQGDTSYFSRRSVDGSTKENATSFTM</sequence>
<evidence type="ECO:0000256" key="2">
    <source>
        <dbReference type="ARBA" id="ARBA00022692"/>
    </source>
</evidence>
<dbReference type="GO" id="GO:0019957">
    <property type="term" value="F:C-C chemokine binding"/>
    <property type="evidence" value="ECO:0007669"/>
    <property type="project" value="TreeGrafter"/>
</dbReference>
<feature type="domain" description="G-protein coupled receptors family 1 profile" evidence="10">
    <location>
        <begin position="55"/>
        <end position="339"/>
    </location>
</feature>
<dbReference type="GO" id="GO:0009897">
    <property type="term" value="C:external side of plasma membrane"/>
    <property type="evidence" value="ECO:0007669"/>
    <property type="project" value="TreeGrafter"/>
</dbReference>
<protein>
    <submittedName>
        <fullName evidence="12">C-C chemokine receptor type 6-like</fullName>
    </submittedName>
</protein>
<reference evidence="12" key="1">
    <citation type="submission" date="2025-08" db="UniProtKB">
        <authorList>
            <consortium name="RefSeq"/>
        </authorList>
    </citation>
    <scope>IDENTIFICATION</scope>
</reference>
<evidence type="ECO:0000256" key="6">
    <source>
        <dbReference type="ARBA" id="ARBA00023170"/>
    </source>
</evidence>
<dbReference type="PANTHER" id="PTHR10489">
    <property type="entry name" value="CELL ADHESION MOLECULE"/>
    <property type="match status" value="1"/>
</dbReference>
<dbReference type="GO" id="GO:0019722">
    <property type="term" value="P:calcium-mediated signaling"/>
    <property type="evidence" value="ECO:0007669"/>
    <property type="project" value="TreeGrafter"/>
</dbReference>
<keyword evidence="3 9" id="KW-1133">Transmembrane helix</keyword>
<dbReference type="InterPro" id="IPR017452">
    <property type="entry name" value="GPCR_Rhodpsn_7TM"/>
</dbReference>
<evidence type="ECO:0000256" key="7">
    <source>
        <dbReference type="ARBA" id="ARBA00023224"/>
    </source>
</evidence>
<keyword evidence="7 8" id="KW-0807">Transducer</keyword>